<evidence type="ECO:0000256" key="5">
    <source>
        <dbReference type="SAM" id="Phobius"/>
    </source>
</evidence>
<dbReference type="Proteomes" id="UP000515154">
    <property type="component" value="Linkage group LG19"/>
</dbReference>
<feature type="signal peptide" evidence="6">
    <location>
        <begin position="1"/>
        <end position="22"/>
    </location>
</feature>
<feature type="transmembrane region" description="Helical" evidence="5">
    <location>
        <begin position="119"/>
        <end position="138"/>
    </location>
</feature>
<protein>
    <submittedName>
        <fullName evidence="8">LHFPL tetraspan subfamily member 6 protein-like</fullName>
    </submittedName>
</protein>
<evidence type="ECO:0000256" key="1">
    <source>
        <dbReference type="ARBA" id="ARBA00004141"/>
    </source>
</evidence>
<evidence type="ECO:0000313" key="7">
    <source>
        <dbReference type="Proteomes" id="UP000515154"/>
    </source>
</evidence>
<evidence type="ECO:0000256" key="6">
    <source>
        <dbReference type="SAM" id="SignalP"/>
    </source>
</evidence>
<keyword evidence="3 5" id="KW-1133">Transmembrane helix</keyword>
<dbReference type="PANTHER" id="PTHR12489:SF16">
    <property type="entry name" value="LHFPL TETRASPAN SUBFAMILY MEMBER 6 PROTEIN-RELATED"/>
    <property type="match status" value="1"/>
</dbReference>
<dbReference type="AlphaFoldDB" id="A0A6P7TBL4"/>
<dbReference type="Gene3D" id="1.20.140.150">
    <property type="match status" value="1"/>
</dbReference>
<sequence length="199" mass="20803">MSSLSGVGVVWAFLSFVASAAASVGLYMPFWLEGKTKGSVPVYFGLFRRCNYPTLSSSGSIIIVEECGRYTTFMDIPSLASQIATITIGTGCGVAVIVSLTALMALCVSDLISEKLAKIAGIVQFVAGMLIGGGVAIYPHGWDSLEIQQACGNTSDSYHLGMCTLSWAFYMTGGAAGVTLLCSLLSCHAAKNKSAAYHI</sequence>
<dbReference type="Pfam" id="PF10242">
    <property type="entry name" value="L_HMGIC_fpl"/>
    <property type="match status" value="1"/>
</dbReference>
<evidence type="ECO:0000256" key="2">
    <source>
        <dbReference type="ARBA" id="ARBA00022692"/>
    </source>
</evidence>
<evidence type="ECO:0000256" key="4">
    <source>
        <dbReference type="ARBA" id="ARBA00023136"/>
    </source>
</evidence>
<organism evidence="7 8">
    <name type="scientific">Octopus sinensis</name>
    <name type="common">East Asian common octopus</name>
    <dbReference type="NCBI Taxonomy" id="2607531"/>
    <lineage>
        <taxon>Eukaryota</taxon>
        <taxon>Metazoa</taxon>
        <taxon>Spiralia</taxon>
        <taxon>Lophotrochozoa</taxon>
        <taxon>Mollusca</taxon>
        <taxon>Cephalopoda</taxon>
        <taxon>Coleoidea</taxon>
        <taxon>Octopodiformes</taxon>
        <taxon>Octopoda</taxon>
        <taxon>Incirrata</taxon>
        <taxon>Octopodidae</taxon>
        <taxon>Octopus</taxon>
    </lineage>
</organism>
<name>A0A6P7TBL4_9MOLL</name>
<dbReference type="PANTHER" id="PTHR12489">
    <property type="entry name" value="LIPOMA HMGIC FUSION PARTNER-LIKE PROTEIN"/>
    <property type="match status" value="1"/>
</dbReference>
<gene>
    <name evidence="8" type="primary">LOC115222367</name>
</gene>
<reference evidence="8" key="1">
    <citation type="submission" date="2025-08" db="UniProtKB">
        <authorList>
            <consortium name="RefSeq"/>
        </authorList>
    </citation>
    <scope>IDENTIFICATION</scope>
</reference>
<keyword evidence="4 5" id="KW-0472">Membrane</keyword>
<dbReference type="KEGG" id="osn:115222367"/>
<dbReference type="RefSeq" id="XP_029648424.1">
    <property type="nucleotide sequence ID" value="XM_029792564.2"/>
</dbReference>
<feature type="transmembrane region" description="Helical" evidence="5">
    <location>
        <begin position="83"/>
        <end position="107"/>
    </location>
</feature>
<evidence type="ECO:0000313" key="8">
    <source>
        <dbReference type="RefSeq" id="XP_029648424.1"/>
    </source>
</evidence>
<accession>A0A6P7TBL4</accession>
<feature type="transmembrane region" description="Helical" evidence="5">
    <location>
        <begin position="167"/>
        <end position="187"/>
    </location>
</feature>
<comment type="subcellular location">
    <subcellularLocation>
        <location evidence="1">Membrane</location>
        <topology evidence="1">Multi-pass membrane protein</topology>
    </subcellularLocation>
</comment>
<keyword evidence="7" id="KW-1185">Reference proteome</keyword>
<proteinExistence type="predicted"/>
<keyword evidence="2 5" id="KW-0812">Transmembrane</keyword>
<dbReference type="InterPro" id="IPR019372">
    <property type="entry name" value="LHFPL"/>
</dbReference>
<keyword evidence="6" id="KW-0732">Signal</keyword>
<evidence type="ECO:0000256" key="3">
    <source>
        <dbReference type="ARBA" id="ARBA00022989"/>
    </source>
</evidence>
<feature type="chain" id="PRO_5028228887" evidence="6">
    <location>
        <begin position="23"/>
        <end position="199"/>
    </location>
</feature>
<dbReference type="GO" id="GO:0016020">
    <property type="term" value="C:membrane"/>
    <property type="evidence" value="ECO:0007669"/>
    <property type="project" value="UniProtKB-SubCell"/>
</dbReference>